<protein>
    <submittedName>
        <fullName evidence="1">Uncharacterized protein</fullName>
    </submittedName>
</protein>
<dbReference type="EMBL" id="JAUJYO010000017">
    <property type="protein sequence ID" value="KAK1291134.1"/>
    <property type="molecule type" value="Genomic_DNA"/>
</dbReference>
<reference evidence="1" key="1">
    <citation type="journal article" date="2023" name="Nat. Commun.">
        <title>Diploid and tetraploid genomes of Acorus and the evolution of monocots.</title>
        <authorList>
            <person name="Ma L."/>
            <person name="Liu K.W."/>
            <person name="Li Z."/>
            <person name="Hsiao Y.Y."/>
            <person name="Qi Y."/>
            <person name="Fu T."/>
            <person name="Tang G.D."/>
            <person name="Zhang D."/>
            <person name="Sun W.H."/>
            <person name="Liu D.K."/>
            <person name="Li Y."/>
            <person name="Chen G.Z."/>
            <person name="Liu X.D."/>
            <person name="Liao X.Y."/>
            <person name="Jiang Y.T."/>
            <person name="Yu X."/>
            <person name="Hao Y."/>
            <person name="Huang J."/>
            <person name="Zhao X.W."/>
            <person name="Ke S."/>
            <person name="Chen Y.Y."/>
            <person name="Wu W.L."/>
            <person name="Hsu J.L."/>
            <person name="Lin Y.F."/>
            <person name="Huang M.D."/>
            <person name="Li C.Y."/>
            <person name="Huang L."/>
            <person name="Wang Z.W."/>
            <person name="Zhao X."/>
            <person name="Zhong W.Y."/>
            <person name="Peng D.H."/>
            <person name="Ahmad S."/>
            <person name="Lan S."/>
            <person name="Zhang J.S."/>
            <person name="Tsai W.C."/>
            <person name="Van de Peer Y."/>
            <person name="Liu Z.J."/>
        </authorList>
    </citation>
    <scope>NUCLEOTIDE SEQUENCE</scope>
    <source>
        <strain evidence="1">CP</strain>
    </source>
</reference>
<evidence type="ECO:0000313" key="2">
    <source>
        <dbReference type="Proteomes" id="UP001180020"/>
    </source>
</evidence>
<proteinExistence type="predicted"/>
<name>A0AAV9CRT4_ACOCL</name>
<dbReference type="Proteomes" id="UP001180020">
    <property type="component" value="Unassembled WGS sequence"/>
</dbReference>
<keyword evidence="2" id="KW-1185">Reference proteome</keyword>
<sequence>MQQYRMGMSVGCDKARSEAAAVVVPLAGEVTVETMEGGASRAGEAAPISSITKKTTWKTQRRLAIV</sequence>
<evidence type="ECO:0000313" key="1">
    <source>
        <dbReference type="EMBL" id="KAK1291134.1"/>
    </source>
</evidence>
<organism evidence="1 2">
    <name type="scientific">Acorus calamus</name>
    <name type="common">Sweet flag</name>
    <dbReference type="NCBI Taxonomy" id="4465"/>
    <lineage>
        <taxon>Eukaryota</taxon>
        <taxon>Viridiplantae</taxon>
        <taxon>Streptophyta</taxon>
        <taxon>Embryophyta</taxon>
        <taxon>Tracheophyta</taxon>
        <taxon>Spermatophyta</taxon>
        <taxon>Magnoliopsida</taxon>
        <taxon>Liliopsida</taxon>
        <taxon>Acoraceae</taxon>
        <taxon>Acorus</taxon>
    </lineage>
</organism>
<gene>
    <name evidence="1" type="ORF">QJS10_CPB17g00448</name>
</gene>
<comment type="caution">
    <text evidence="1">The sequence shown here is derived from an EMBL/GenBank/DDBJ whole genome shotgun (WGS) entry which is preliminary data.</text>
</comment>
<accession>A0AAV9CRT4</accession>
<dbReference type="AlphaFoldDB" id="A0AAV9CRT4"/>
<reference evidence="1" key="2">
    <citation type="submission" date="2023-06" db="EMBL/GenBank/DDBJ databases">
        <authorList>
            <person name="Ma L."/>
            <person name="Liu K.-W."/>
            <person name="Li Z."/>
            <person name="Hsiao Y.-Y."/>
            <person name="Qi Y."/>
            <person name="Fu T."/>
            <person name="Tang G."/>
            <person name="Zhang D."/>
            <person name="Sun W.-H."/>
            <person name="Liu D.-K."/>
            <person name="Li Y."/>
            <person name="Chen G.-Z."/>
            <person name="Liu X.-D."/>
            <person name="Liao X.-Y."/>
            <person name="Jiang Y.-T."/>
            <person name="Yu X."/>
            <person name="Hao Y."/>
            <person name="Huang J."/>
            <person name="Zhao X.-W."/>
            <person name="Ke S."/>
            <person name="Chen Y.-Y."/>
            <person name="Wu W.-L."/>
            <person name="Hsu J.-L."/>
            <person name="Lin Y.-F."/>
            <person name="Huang M.-D."/>
            <person name="Li C.-Y."/>
            <person name="Huang L."/>
            <person name="Wang Z.-W."/>
            <person name="Zhao X."/>
            <person name="Zhong W.-Y."/>
            <person name="Peng D.-H."/>
            <person name="Ahmad S."/>
            <person name="Lan S."/>
            <person name="Zhang J.-S."/>
            <person name="Tsai W.-C."/>
            <person name="Van De Peer Y."/>
            <person name="Liu Z.-J."/>
        </authorList>
    </citation>
    <scope>NUCLEOTIDE SEQUENCE</scope>
    <source>
        <strain evidence="1">CP</strain>
        <tissue evidence="1">Leaves</tissue>
    </source>
</reference>